<sequence length="516" mass="54119">MNRTIFARIAASLVLASLGMGATYYLGVRQGQRSAPTQAAASAQAADAPLKAGDIDPKTGKRILYWQDPMAPGQRFDKPGKSPFMDMPLAPVYENGAGGSAAVTVDGRVAQNLAVRTAEVKTGRLDAMLEVPGNIAINERGIEIIQARAAGFVERAYAKTTLDPVKRGQPLIVVYAPEWVAAQEEYLAVSRTANALQGDLRSAALLRMRQAGMTEAQIRLVESTGKPQPRLAISSDIDGVITEVGVRDGMAVAPGMTLFKIADLSTVWVLAEIPESQASAIRPGQAVTATATAIAGHALTGKVDAILPDVNANTRTVKVRVELQNRDRRLLPGMFANVRFGAQAGPDKLLVPTEALIRTGTRTIVMVDAGNGGFNPIEVKTGAEANGQTEVTDGLSAGQKVVVSGQFLIDSEASLRGTAQRMASPPAASAPAAAAIEHEGVGRIEAVTSEGLTISHGAIPSAHWSAMTMDFAAPPSGLPKRFKPGDRVRFRFQLHDDGMAVLSSVEPAGADQGGKP</sequence>
<evidence type="ECO:0000313" key="10">
    <source>
        <dbReference type="EMBL" id="CAJ0726482.1"/>
    </source>
</evidence>
<organism evidence="11 13">
    <name type="scientific">Ralstonia pickettii</name>
    <name type="common">Burkholderia pickettii</name>
    <dbReference type="NCBI Taxonomy" id="329"/>
    <lineage>
        <taxon>Bacteria</taxon>
        <taxon>Pseudomonadati</taxon>
        <taxon>Pseudomonadota</taxon>
        <taxon>Betaproteobacteria</taxon>
        <taxon>Burkholderiales</taxon>
        <taxon>Burkholderiaceae</taxon>
        <taxon>Ralstonia</taxon>
    </lineage>
</organism>
<evidence type="ECO:0000259" key="6">
    <source>
        <dbReference type="Pfam" id="PF25869"/>
    </source>
</evidence>
<dbReference type="GO" id="GO:0046914">
    <property type="term" value="F:transition metal ion binding"/>
    <property type="evidence" value="ECO:0007669"/>
    <property type="project" value="TreeGrafter"/>
</dbReference>
<dbReference type="GO" id="GO:0060003">
    <property type="term" value="P:copper ion export"/>
    <property type="evidence" value="ECO:0007669"/>
    <property type="project" value="TreeGrafter"/>
</dbReference>
<feature type="domain" description="CzcB-like C-terminal circularly permuted SH3-like" evidence="9">
    <location>
        <begin position="350"/>
        <end position="409"/>
    </location>
</feature>
<evidence type="ECO:0000259" key="9">
    <source>
        <dbReference type="Pfam" id="PF25975"/>
    </source>
</evidence>
<dbReference type="GO" id="GO:0015679">
    <property type="term" value="P:plasma membrane copper ion transport"/>
    <property type="evidence" value="ECO:0007669"/>
    <property type="project" value="TreeGrafter"/>
</dbReference>
<dbReference type="Pfam" id="PF11604">
    <property type="entry name" value="CusF_Ec"/>
    <property type="match status" value="1"/>
</dbReference>
<dbReference type="FunFam" id="2.40.30.170:FF:000010">
    <property type="entry name" value="Efflux RND transporter periplasmic adaptor subunit"/>
    <property type="match status" value="1"/>
</dbReference>
<dbReference type="Pfam" id="PF25954">
    <property type="entry name" value="Beta-barrel_RND_2"/>
    <property type="match status" value="1"/>
</dbReference>
<dbReference type="FunFam" id="2.40.420.20:FF:000003">
    <property type="entry name" value="Cation efflux system protein cusB"/>
    <property type="match status" value="1"/>
</dbReference>
<dbReference type="EMBL" id="CATWFT010000009">
    <property type="protein sequence ID" value="CAJ0726482.1"/>
    <property type="molecule type" value="Genomic_DNA"/>
</dbReference>
<proteinExistence type="inferred from homology"/>
<evidence type="ECO:0000259" key="8">
    <source>
        <dbReference type="Pfam" id="PF25954"/>
    </source>
</evidence>
<dbReference type="Proteomes" id="UP001189303">
    <property type="component" value="Unassembled WGS sequence"/>
</dbReference>
<keyword evidence="4" id="KW-0406">Ion transport</keyword>
<dbReference type="Proteomes" id="UP001199322">
    <property type="component" value="Unassembled WGS sequence"/>
</dbReference>
<reference evidence="11" key="1">
    <citation type="submission" date="2018-06" db="EMBL/GenBank/DDBJ databases">
        <authorList>
            <person name="O'Rourke A."/>
        </authorList>
    </citation>
    <scope>NUCLEOTIDE SEQUENCE</scope>
    <source>
        <strain evidence="11">132550021-3</strain>
    </source>
</reference>
<keyword evidence="2" id="KW-0813">Transport</keyword>
<dbReference type="OMA" id="YESDMPW"/>
<evidence type="ECO:0000313" key="12">
    <source>
        <dbReference type="Proteomes" id="UP001189303"/>
    </source>
</evidence>
<dbReference type="InterPro" id="IPR042230">
    <property type="entry name" value="CusF_sf"/>
</dbReference>
<feature type="domain" description="CusB-like barrel-sandwich hybrid" evidence="7">
    <location>
        <begin position="142"/>
        <end position="262"/>
    </location>
</feature>
<dbReference type="EMBL" id="QGBI01000019">
    <property type="protein sequence ID" value="MBX3891935.1"/>
    <property type="molecule type" value="Genomic_DNA"/>
</dbReference>
<dbReference type="Gene3D" id="6.10.140.730">
    <property type="match status" value="1"/>
</dbReference>
<comment type="similarity">
    <text evidence="1">Belongs to the membrane fusion protein (MFP) (TC 8.A.1) family.</text>
</comment>
<evidence type="ECO:0000259" key="5">
    <source>
        <dbReference type="Pfam" id="PF19335"/>
    </source>
</evidence>
<evidence type="ECO:0000256" key="4">
    <source>
        <dbReference type="ARBA" id="ARBA00023065"/>
    </source>
</evidence>
<dbReference type="RefSeq" id="WP_004635224.1">
    <property type="nucleotide sequence ID" value="NZ_CABKQE010000004.1"/>
</dbReference>
<gene>
    <name evidence="10" type="primary">mdtA_4</name>
    <name evidence="11" type="ORF">DEE74_18895</name>
    <name evidence="10" type="ORF">R38712_03063</name>
</gene>
<evidence type="ECO:0000256" key="1">
    <source>
        <dbReference type="ARBA" id="ARBA00009477"/>
    </source>
</evidence>
<dbReference type="GeneID" id="61391081"/>
<dbReference type="GO" id="GO:0016020">
    <property type="term" value="C:membrane"/>
    <property type="evidence" value="ECO:0007669"/>
    <property type="project" value="InterPro"/>
</dbReference>
<dbReference type="InterPro" id="IPR021647">
    <property type="entry name" value="CusF_Ec"/>
</dbReference>
<comment type="caution">
    <text evidence="11">The sequence shown here is derived from an EMBL/GenBank/DDBJ whole genome shotgun (WGS) entry which is preliminary data.</text>
</comment>
<dbReference type="InterPro" id="IPR058791">
    <property type="entry name" value="3HB_CusB"/>
</dbReference>
<evidence type="ECO:0000313" key="13">
    <source>
        <dbReference type="Proteomes" id="UP001199322"/>
    </source>
</evidence>
<dbReference type="SUPFAM" id="SSF111369">
    <property type="entry name" value="HlyD-like secretion proteins"/>
    <property type="match status" value="1"/>
</dbReference>
<dbReference type="NCBIfam" id="TIGR01730">
    <property type="entry name" value="RND_mfp"/>
    <property type="match status" value="1"/>
</dbReference>
<evidence type="ECO:0000259" key="7">
    <source>
        <dbReference type="Pfam" id="PF25919"/>
    </source>
</evidence>
<accession>A0A2P4RAM3</accession>
<name>A0A2P4RAM3_RALPI</name>
<dbReference type="Pfam" id="PF19335">
    <property type="entry name" value="HMBD"/>
    <property type="match status" value="1"/>
</dbReference>
<dbReference type="Gene3D" id="2.40.420.20">
    <property type="match status" value="1"/>
</dbReference>
<evidence type="ECO:0000313" key="11">
    <source>
        <dbReference type="EMBL" id="MBX3891935.1"/>
    </source>
</evidence>
<dbReference type="InterPro" id="IPR058649">
    <property type="entry name" value="CzcB_C"/>
</dbReference>
<reference evidence="10 12" key="2">
    <citation type="submission" date="2023-07" db="EMBL/GenBank/DDBJ databases">
        <authorList>
            <person name="Peeters C."/>
        </authorList>
    </citation>
    <scope>NUCLEOTIDE SEQUENCE [LARGE SCALE GENOMIC DNA]</scope>
    <source>
        <strain evidence="10 12">R-38712</strain>
    </source>
</reference>
<dbReference type="InterPro" id="IPR045800">
    <property type="entry name" value="HMBD"/>
</dbReference>
<dbReference type="AlphaFoldDB" id="A0A2P4RAM3"/>
<dbReference type="InterPro" id="IPR051909">
    <property type="entry name" value="MFP_Cation_Efflux"/>
</dbReference>
<feature type="domain" description="CusB-like three alpha-helical bundle" evidence="6">
    <location>
        <begin position="178"/>
        <end position="229"/>
    </location>
</feature>
<dbReference type="GO" id="GO:0022857">
    <property type="term" value="F:transmembrane transporter activity"/>
    <property type="evidence" value="ECO:0007669"/>
    <property type="project" value="InterPro"/>
</dbReference>
<keyword evidence="12" id="KW-1185">Reference proteome</keyword>
<keyword evidence="3" id="KW-0732">Signal</keyword>
<feature type="domain" description="Heavy metal binding" evidence="5">
    <location>
        <begin position="65"/>
        <end position="92"/>
    </location>
</feature>
<dbReference type="GO" id="GO:0030288">
    <property type="term" value="C:outer membrane-bounded periplasmic space"/>
    <property type="evidence" value="ECO:0007669"/>
    <property type="project" value="TreeGrafter"/>
</dbReference>
<dbReference type="InterPro" id="IPR058792">
    <property type="entry name" value="Beta-barrel_RND_2"/>
</dbReference>
<dbReference type="Pfam" id="PF25869">
    <property type="entry name" value="3HB_CusB"/>
    <property type="match status" value="1"/>
</dbReference>
<feature type="domain" description="CusB-like beta-barrel" evidence="8">
    <location>
        <begin position="266"/>
        <end position="343"/>
    </location>
</feature>
<protein>
    <submittedName>
        <fullName evidence="11">Efflux RND transporter periplasmic adaptor subunit</fullName>
    </submittedName>
    <submittedName>
        <fullName evidence="10">Multidrug resistance protein MdtA</fullName>
    </submittedName>
</protein>
<dbReference type="Gene3D" id="2.40.50.320">
    <property type="entry name" value="Copper binding periplasmic protein CusF"/>
    <property type="match status" value="1"/>
</dbReference>
<evidence type="ECO:0000256" key="3">
    <source>
        <dbReference type="ARBA" id="ARBA00022729"/>
    </source>
</evidence>
<dbReference type="InterPro" id="IPR006143">
    <property type="entry name" value="RND_pump_MFP"/>
</dbReference>
<dbReference type="PANTHER" id="PTHR30097:SF15">
    <property type="entry name" value="CATION EFFLUX SYSTEM PROTEIN CUSB"/>
    <property type="match status" value="1"/>
</dbReference>
<dbReference type="Gene3D" id="2.40.30.170">
    <property type="match status" value="1"/>
</dbReference>
<dbReference type="Gene3D" id="2.40.50.100">
    <property type="match status" value="1"/>
</dbReference>
<dbReference type="InterPro" id="IPR058790">
    <property type="entry name" value="BSH_CusB"/>
</dbReference>
<dbReference type="PANTHER" id="PTHR30097">
    <property type="entry name" value="CATION EFFLUX SYSTEM PROTEIN CUSB"/>
    <property type="match status" value="1"/>
</dbReference>
<dbReference type="Pfam" id="PF25975">
    <property type="entry name" value="CzcB_C"/>
    <property type="match status" value="1"/>
</dbReference>
<evidence type="ECO:0000256" key="2">
    <source>
        <dbReference type="ARBA" id="ARBA00022448"/>
    </source>
</evidence>
<dbReference type="Pfam" id="PF25919">
    <property type="entry name" value="BSH_CusB"/>
    <property type="match status" value="1"/>
</dbReference>